<feature type="compositionally biased region" description="Basic residues" evidence="1">
    <location>
        <begin position="300"/>
        <end position="312"/>
    </location>
</feature>
<dbReference type="KEGG" id="dgr:6565064"/>
<dbReference type="EMBL" id="CH916370">
    <property type="protein sequence ID" value="EDV99654.1"/>
    <property type="molecule type" value="Genomic_DNA"/>
</dbReference>
<dbReference type="OrthoDB" id="7847438at2759"/>
<gene>
    <name evidence="2" type="primary">Dgri\GH12453</name>
    <name evidence="2" type="ORF">Dgri_GH12453</name>
</gene>
<evidence type="ECO:0000313" key="2">
    <source>
        <dbReference type="EMBL" id="EDV99654.1"/>
    </source>
</evidence>
<protein>
    <submittedName>
        <fullName evidence="2">GH12453</fullName>
    </submittedName>
</protein>
<keyword evidence="3" id="KW-1185">Reference proteome</keyword>
<dbReference type="OMA" id="KMSVAMI"/>
<feature type="compositionally biased region" description="Polar residues" evidence="1">
    <location>
        <begin position="289"/>
        <end position="298"/>
    </location>
</feature>
<evidence type="ECO:0000313" key="3">
    <source>
        <dbReference type="Proteomes" id="UP000001070"/>
    </source>
</evidence>
<feature type="compositionally biased region" description="Polar residues" evidence="1">
    <location>
        <begin position="252"/>
        <end position="266"/>
    </location>
</feature>
<accession>B4JJA2</accession>
<name>B4JJA2_DROGR</name>
<dbReference type="STRING" id="7222.B4JJA2"/>
<dbReference type="HOGENOM" id="CLU_536673_0_0_1"/>
<dbReference type="Proteomes" id="UP000001070">
    <property type="component" value="Unassembled WGS sequence"/>
</dbReference>
<feature type="region of interest" description="Disordered" evidence="1">
    <location>
        <begin position="289"/>
        <end position="325"/>
    </location>
</feature>
<dbReference type="AlphaFoldDB" id="B4JJA2"/>
<sequence length="423" mass="49102">MSSAMRRRRSSLGILEKVPIDVTNEPNFGQLRLPLTTRQFQKTLPTHEKMLPTPNVWASLHAQRTIATMNDRLDRARTGKRFSTERSRLPSPVKLPKLGKKLKIDKVPRPEVPIFHLRKDSPKRSTLQENARKITKLPELQRKIIKKRFEVPIFQIAKKQQQLGKTEHQSRVLPKLKPQRHLTTVLPIPRRTGCVQYFKCKHPLMPKKSTPVVRFLKSPKQTQHGNKSYETRLKAFHIAQPTHLKIQQGMDKNNSNVSRQQRQTGTLHGLAKSYGPRKSFGLSGCIRAHSNTQPNENMNNKRRQLKKAKSVPKPKPPTMMNKKREKRENLGHLLEDLLDKKTLMECRSIKFKKTGPLFKLVTSSIEGRSNLYDGKFEKQLKKPLIYNYPFVRNLSQSFSVNYRPAFVMEDRSFLEIKPDLNDI</sequence>
<organism evidence="3">
    <name type="scientific">Drosophila grimshawi</name>
    <name type="common">Hawaiian fruit fly</name>
    <name type="synonym">Idiomyia grimshawi</name>
    <dbReference type="NCBI Taxonomy" id="7222"/>
    <lineage>
        <taxon>Eukaryota</taxon>
        <taxon>Metazoa</taxon>
        <taxon>Ecdysozoa</taxon>
        <taxon>Arthropoda</taxon>
        <taxon>Hexapoda</taxon>
        <taxon>Insecta</taxon>
        <taxon>Pterygota</taxon>
        <taxon>Neoptera</taxon>
        <taxon>Endopterygota</taxon>
        <taxon>Diptera</taxon>
        <taxon>Brachycera</taxon>
        <taxon>Muscomorpha</taxon>
        <taxon>Ephydroidea</taxon>
        <taxon>Drosophilidae</taxon>
        <taxon>Drosophila</taxon>
        <taxon>Hawaiian Drosophila</taxon>
    </lineage>
</organism>
<dbReference type="PhylomeDB" id="B4JJA2"/>
<reference evidence="2 3" key="1">
    <citation type="journal article" date="2007" name="Nature">
        <title>Evolution of genes and genomes on the Drosophila phylogeny.</title>
        <authorList>
            <consortium name="Drosophila 12 Genomes Consortium"/>
            <person name="Clark A.G."/>
            <person name="Eisen M.B."/>
            <person name="Smith D.R."/>
            <person name="Bergman C.M."/>
            <person name="Oliver B."/>
            <person name="Markow T.A."/>
            <person name="Kaufman T.C."/>
            <person name="Kellis M."/>
            <person name="Gelbart W."/>
            <person name="Iyer V.N."/>
            <person name="Pollard D.A."/>
            <person name="Sackton T.B."/>
            <person name="Larracuente A.M."/>
            <person name="Singh N.D."/>
            <person name="Abad J.P."/>
            <person name="Abt D.N."/>
            <person name="Adryan B."/>
            <person name="Aguade M."/>
            <person name="Akashi H."/>
            <person name="Anderson W.W."/>
            <person name="Aquadro C.F."/>
            <person name="Ardell D.H."/>
            <person name="Arguello R."/>
            <person name="Artieri C.G."/>
            <person name="Barbash D.A."/>
            <person name="Barker D."/>
            <person name="Barsanti P."/>
            <person name="Batterham P."/>
            <person name="Batzoglou S."/>
            <person name="Begun D."/>
            <person name="Bhutkar A."/>
            <person name="Blanco E."/>
            <person name="Bosak S.A."/>
            <person name="Bradley R.K."/>
            <person name="Brand A.D."/>
            <person name="Brent M.R."/>
            <person name="Brooks A.N."/>
            <person name="Brown R.H."/>
            <person name="Butlin R.K."/>
            <person name="Caggese C."/>
            <person name="Calvi B.R."/>
            <person name="Bernardo de Carvalho A."/>
            <person name="Caspi A."/>
            <person name="Castrezana S."/>
            <person name="Celniker S.E."/>
            <person name="Chang J.L."/>
            <person name="Chapple C."/>
            <person name="Chatterji S."/>
            <person name="Chinwalla A."/>
            <person name="Civetta A."/>
            <person name="Clifton S.W."/>
            <person name="Comeron J.M."/>
            <person name="Costello J.C."/>
            <person name="Coyne J.A."/>
            <person name="Daub J."/>
            <person name="David R.G."/>
            <person name="Delcher A.L."/>
            <person name="Delehaunty K."/>
            <person name="Do C.B."/>
            <person name="Ebling H."/>
            <person name="Edwards K."/>
            <person name="Eickbush T."/>
            <person name="Evans J.D."/>
            <person name="Filipski A."/>
            <person name="Findeiss S."/>
            <person name="Freyhult E."/>
            <person name="Fulton L."/>
            <person name="Fulton R."/>
            <person name="Garcia A.C."/>
            <person name="Gardiner A."/>
            <person name="Garfield D.A."/>
            <person name="Garvin B.E."/>
            <person name="Gibson G."/>
            <person name="Gilbert D."/>
            <person name="Gnerre S."/>
            <person name="Godfrey J."/>
            <person name="Good R."/>
            <person name="Gotea V."/>
            <person name="Gravely B."/>
            <person name="Greenberg A.J."/>
            <person name="Griffiths-Jones S."/>
            <person name="Gross S."/>
            <person name="Guigo R."/>
            <person name="Gustafson E.A."/>
            <person name="Haerty W."/>
            <person name="Hahn M.W."/>
            <person name="Halligan D.L."/>
            <person name="Halpern A.L."/>
            <person name="Halter G.M."/>
            <person name="Han M.V."/>
            <person name="Heger A."/>
            <person name="Hillier L."/>
            <person name="Hinrichs A.S."/>
            <person name="Holmes I."/>
            <person name="Hoskins R.A."/>
            <person name="Hubisz M.J."/>
            <person name="Hultmark D."/>
            <person name="Huntley M.A."/>
            <person name="Jaffe D.B."/>
            <person name="Jagadeeshan S."/>
            <person name="Jeck W.R."/>
            <person name="Johnson J."/>
            <person name="Jones C.D."/>
            <person name="Jordan W.C."/>
            <person name="Karpen G.H."/>
            <person name="Kataoka E."/>
            <person name="Keightley P.D."/>
            <person name="Kheradpour P."/>
            <person name="Kirkness E.F."/>
            <person name="Koerich L.B."/>
            <person name="Kristiansen K."/>
            <person name="Kudrna D."/>
            <person name="Kulathinal R.J."/>
            <person name="Kumar S."/>
            <person name="Kwok R."/>
            <person name="Lander E."/>
            <person name="Langley C.H."/>
            <person name="Lapoint R."/>
            <person name="Lazzaro B.P."/>
            <person name="Lee S.J."/>
            <person name="Levesque L."/>
            <person name="Li R."/>
            <person name="Lin C.F."/>
            <person name="Lin M.F."/>
            <person name="Lindblad-Toh K."/>
            <person name="Llopart A."/>
            <person name="Long M."/>
            <person name="Low L."/>
            <person name="Lozovsky E."/>
            <person name="Lu J."/>
            <person name="Luo M."/>
            <person name="Machado C.A."/>
            <person name="Makalowski W."/>
            <person name="Marzo M."/>
            <person name="Matsuda M."/>
            <person name="Matzkin L."/>
            <person name="McAllister B."/>
            <person name="McBride C.S."/>
            <person name="McKernan B."/>
            <person name="McKernan K."/>
            <person name="Mendez-Lago M."/>
            <person name="Minx P."/>
            <person name="Mollenhauer M.U."/>
            <person name="Montooth K."/>
            <person name="Mount S.M."/>
            <person name="Mu X."/>
            <person name="Myers E."/>
            <person name="Negre B."/>
            <person name="Newfeld S."/>
            <person name="Nielsen R."/>
            <person name="Noor M.A."/>
            <person name="O'Grady P."/>
            <person name="Pachter L."/>
            <person name="Papaceit M."/>
            <person name="Parisi M.J."/>
            <person name="Parisi M."/>
            <person name="Parts L."/>
            <person name="Pedersen J.S."/>
            <person name="Pesole G."/>
            <person name="Phillippy A.M."/>
            <person name="Ponting C.P."/>
            <person name="Pop M."/>
            <person name="Porcelli D."/>
            <person name="Powell J.R."/>
            <person name="Prohaska S."/>
            <person name="Pruitt K."/>
            <person name="Puig M."/>
            <person name="Quesneville H."/>
            <person name="Ram K.R."/>
            <person name="Rand D."/>
            <person name="Rasmussen M.D."/>
            <person name="Reed L.K."/>
            <person name="Reenan R."/>
            <person name="Reily A."/>
            <person name="Remington K.A."/>
            <person name="Rieger T.T."/>
            <person name="Ritchie M.G."/>
            <person name="Robin C."/>
            <person name="Rogers Y.H."/>
            <person name="Rohde C."/>
            <person name="Rozas J."/>
            <person name="Rubenfield M.J."/>
            <person name="Ruiz A."/>
            <person name="Russo S."/>
            <person name="Salzberg S.L."/>
            <person name="Sanchez-Gracia A."/>
            <person name="Saranga D.J."/>
            <person name="Sato H."/>
            <person name="Schaeffer S.W."/>
            <person name="Schatz M.C."/>
            <person name="Schlenke T."/>
            <person name="Schwartz R."/>
            <person name="Segarra C."/>
            <person name="Singh R.S."/>
            <person name="Sirot L."/>
            <person name="Sirota M."/>
            <person name="Sisneros N.B."/>
            <person name="Smith C.D."/>
            <person name="Smith T.F."/>
            <person name="Spieth J."/>
            <person name="Stage D.E."/>
            <person name="Stark A."/>
            <person name="Stephan W."/>
            <person name="Strausberg R.L."/>
            <person name="Strempel S."/>
            <person name="Sturgill D."/>
            <person name="Sutton G."/>
            <person name="Sutton G.G."/>
            <person name="Tao W."/>
            <person name="Teichmann S."/>
            <person name="Tobari Y.N."/>
            <person name="Tomimura Y."/>
            <person name="Tsolas J.M."/>
            <person name="Valente V.L."/>
            <person name="Venter E."/>
            <person name="Venter J.C."/>
            <person name="Vicario S."/>
            <person name="Vieira F.G."/>
            <person name="Vilella A.J."/>
            <person name="Villasante A."/>
            <person name="Walenz B."/>
            <person name="Wang J."/>
            <person name="Wasserman M."/>
            <person name="Watts T."/>
            <person name="Wilson D."/>
            <person name="Wilson R.K."/>
            <person name="Wing R.A."/>
            <person name="Wolfner M.F."/>
            <person name="Wong A."/>
            <person name="Wong G.K."/>
            <person name="Wu C.I."/>
            <person name="Wu G."/>
            <person name="Yamamoto D."/>
            <person name="Yang H.P."/>
            <person name="Yang S.P."/>
            <person name="Yorke J.A."/>
            <person name="Yoshida K."/>
            <person name="Zdobnov E."/>
            <person name="Zhang P."/>
            <person name="Zhang Y."/>
            <person name="Zimin A.V."/>
            <person name="Baldwin J."/>
            <person name="Abdouelleil A."/>
            <person name="Abdulkadir J."/>
            <person name="Abebe A."/>
            <person name="Abera B."/>
            <person name="Abreu J."/>
            <person name="Acer S.C."/>
            <person name="Aftuck L."/>
            <person name="Alexander A."/>
            <person name="An P."/>
            <person name="Anderson E."/>
            <person name="Anderson S."/>
            <person name="Arachi H."/>
            <person name="Azer M."/>
            <person name="Bachantsang P."/>
            <person name="Barry A."/>
            <person name="Bayul T."/>
            <person name="Berlin A."/>
            <person name="Bessette D."/>
            <person name="Bloom T."/>
            <person name="Blye J."/>
            <person name="Boguslavskiy L."/>
            <person name="Bonnet C."/>
            <person name="Boukhgalter B."/>
            <person name="Bourzgui I."/>
            <person name="Brown A."/>
            <person name="Cahill P."/>
            <person name="Channer S."/>
            <person name="Cheshatsang Y."/>
            <person name="Chuda L."/>
            <person name="Citroen M."/>
            <person name="Collymore A."/>
            <person name="Cooke P."/>
            <person name="Costello M."/>
            <person name="D'Aco K."/>
            <person name="Daza R."/>
            <person name="De Haan G."/>
            <person name="DeGray S."/>
            <person name="DeMaso C."/>
            <person name="Dhargay N."/>
            <person name="Dooley K."/>
            <person name="Dooley E."/>
            <person name="Doricent M."/>
            <person name="Dorje P."/>
            <person name="Dorjee K."/>
            <person name="Dupes A."/>
            <person name="Elong R."/>
            <person name="Falk J."/>
            <person name="Farina A."/>
            <person name="Faro S."/>
            <person name="Ferguson D."/>
            <person name="Fisher S."/>
            <person name="Foley C.D."/>
            <person name="Franke A."/>
            <person name="Friedrich D."/>
            <person name="Gadbois L."/>
            <person name="Gearin G."/>
            <person name="Gearin C.R."/>
            <person name="Giannoukos G."/>
            <person name="Goode T."/>
            <person name="Graham J."/>
            <person name="Grandbois E."/>
            <person name="Grewal S."/>
            <person name="Gyaltsen K."/>
            <person name="Hafez N."/>
            <person name="Hagos B."/>
            <person name="Hall J."/>
            <person name="Henson C."/>
            <person name="Hollinger A."/>
            <person name="Honan T."/>
            <person name="Huard M.D."/>
            <person name="Hughes L."/>
            <person name="Hurhula B."/>
            <person name="Husby M.E."/>
            <person name="Kamat A."/>
            <person name="Kanga B."/>
            <person name="Kashin S."/>
            <person name="Khazanovich D."/>
            <person name="Kisner P."/>
            <person name="Lance K."/>
            <person name="Lara M."/>
            <person name="Lee W."/>
            <person name="Lennon N."/>
            <person name="Letendre F."/>
            <person name="LeVine R."/>
            <person name="Lipovsky A."/>
            <person name="Liu X."/>
            <person name="Liu J."/>
            <person name="Liu S."/>
            <person name="Lokyitsang T."/>
            <person name="Lokyitsang Y."/>
            <person name="Lubonja R."/>
            <person name="Lui A."/>
            <person name="MacDonald P."/>
            <person name="Magnisalis V."/>
            <person name="Maru K."/>
            <person name="Matthews C."/>
            <person name="McCusker W."/>
            <person name="McDonough S."/>
            <person name="Mehta T."/>
            <person name="Meldrim J."/>
            <person name="Meneus L."/>
            <person name="Mihai O."/>
            <person name="Mihalev A."/>
            <person name="Mihova T."/>
            <person name="Mittelman R."/>
            <person name="Mlenga V."/>
            <person name="Montmayeur A."/>
            <person name="Mulrain L."/>
            <person name="Navidi A."/>
            <person name="Naylor J."/>
            <person name="Negash T."/>
            <person name="Nguyen T."/>
            <person name="Nguyen N."/>
            <person name="Nicol R."/>
            <person name="Norbu C."/>
            <person name="Norbu N."/>
            <person name="Novod N."/>
            <person name="O'Neill B."/>
            <person name="Osman S."/>
            <person name="Markiewicz E."/>
            <person name="Oyono O.L."/>
            <person name="Patti C."/>
            <person name="Phunkhang P."/>
            <person name="Pierre F."/>
            <person name="Priest M."/>
            <person name="Raghuraman S."/>
            <person name="Rege F."/>
            <person name="Reyes R."/>
            <person name="Rise C."/>
            <person name="Rogov P."/>
            <person name="Ross K."/>
            <person name="Ryan E."/>
            <person name="Settipalli S."/>
            <person name="Shea T."/>
            <person name="Sherpa N."/>
            <person name="Shi L."/>
            <person name="Shih D."/>
            <person name="Sparrow T."/>
            <person name="Spaulding J."/>
            <person name="Stalker J."/>
            <person name="Stange-Thomann N."/>
            <person name="Stavropoulos S."/>
            <person name="Stone C."/>
            <person name="Strader C."/>
            <person name="Tesfaye S."/>
            <person name="Thomson T."/>
            <person name="Thoulutsang Y."/>
            <person name="Thoulutsang D."/>
            <person name="Topham K."/>
            <person name="Topping I."/>
            <person name="Tsamla T."/>
            <person name="Vassiliev H."/>
            <person name="Vo A."/>
            <person name="Wangchuk T."/>
            <person name="Wangdi T."/>
            <person name="Weiand M."/>
            <person name="Wilkinson J."/>
            <person name="Wilson A."/>
            <person name="Yadav S."/>
            <person name="Young G."/>
            <person name="Yu Q."/>
            <person name="Zembek L."/>
            <person name="Zhong D."/>
            <person name="Zimmer A."/>
            <person name="Zwirko Z."/>
            <person name="Jaffe D.B."/>
            <person name="Alvarez P."/>
            <person name="Brockman W."/>
            <person name="Butler J."/>
            <person name="Chin C."/>
            <person name="Gnerre S."/>
            <person name="Grabherr M."/>
            <person name="Kleber M."/>
            <person name="Mauceli E."/>
            <person name="MacCallum I."/>
        </authorList>
    </citation>
    <scope>NUCLEOTIDE SEQUENCE [LARGE SCALE GENOMIC DNA]</scope>
    <source>
        <strain evidence="3">Tucson 15287-2541.00</strain>
    </source>
</reference>
<evidence type="ECO:0000256" key="1">
    <source>
        <dbReference type="SAM" id="MobiDB-lite"/>
    </source>
</evidence>
<feature type="region of interest" description="Disordered" evidence="1">
    <location>
        <begin position="252"/>
        <end position="273"/>
    </location>
</feature>
<proteinExistence type="predicted"/>
<dbReference type="InParanoid" id="B4JJA2"/>